<name>A0ABR3JD18_9AGAR</name>
<evidence type="ECO:0000313" key="3">
    <source>
        <dbReference type="EMBL" id="KAL0953323.1"/>
    </source>
</evidence>
<feature type="region of interest" description="Disordered" evidence="1">
    <location>
        <begin position="28"/>
        <end position="57"/>
    </location>
</feature>
<dbReference type="EMBL" id="JASNQZ010000008">
    <property type="protein sequence ID" value="KAL0953323.1"/>
    <property type="molecule type" value="Genomic_DNA"/>
</dbReference>
<feature type="signal peptide" evidence="2">
    <location>
        <begin position="1"/>
        <end position="18"/>
    </location>
</feature>
<evidence type="ECO:0000313" key="4">
    <source>
        <dbReference type="Proteomes" id="UP001556367"/>
    </source>
</evidence>
<evidence type="ECO:0000256" key="1">
    <source>
        <dbReference type="SAM" id="MobiDB-lite"/>
    </source>
</evidence>
<organism evidence="3 4">
    <name type="scientific">Hohenbuehelia grisea</name>
    <dbReference type="NCBI Taxonomy" id="104357"/>
    <lineage>
        <taxon>Eukaryota</taxon>
        <taxon>Fungi</taxon>
        <taxon>Dikarya</taxon>
        <taxon>Basidiomycota</taxon>
        <taxon>Agaricomycotina</taxon>
        <taxon>Agaricomycetes</taxon>
        <taxon>Agaricomycetidae</taxon>
        <taxon>Agaricales</taxon>
        <taxon>Pleurotineae</taxon>
        <taxon>Pleurotaceae</taxon>
        <taxon>Hohenbuehelia</taxon>
    </lineage>
</organism>
<proteinExistence type="predicted"/>
<comment type="caution">
    <text evidence="3">The sequence shown here is derived from an EMBL/GenBank/DDBJ whole genome shotgun (WGS) entry which is preliminary data.</text>
</comment>
<reference evidence="4" key="1">
    <citation type="submission" date="2024-06" db="EMBL/GenBank/DDBJ databases">
        <title>Multi-omics analyses provide insights into the biosynthesis of the anticancer antibiotic pleurotin in Hohenbuehelia grisea.</title>
        <authorList>
            <person name="Weaver J.A."/>
            <person name="Alberti F."/>
        </authorList>
    </citation>
    <scope>NUCLEOTIDE SEQUENCE [LARGE SCALE GENOMIC DNA]</scope>
    <source>
        <strain evidence="4">T-177</strain>
    </source>
</reference>
<accession>A0ABR3JD18</accession>
<dbReference type="Proteomes" id="UP001556367">
    <property type="component" value="Unassembled WGS sequence"/>
</dbReference>
<keyword evidence="2" id="KW-0732">Signal</keyword>
<gene>
    <name evidence="3" type="ORF">HGRIS_004568</name>
</gene>
<protein>
    <submittedName>
        <fullName evidence="3">Uncharacterized protein</fullName>
    </submittedName>
</protein>
<evidence type="ECO:0000256" key="2">
    <source>
        <dbReference type="SAM" id="SignalP"/>
    </source>
</evidence>
<sequence>MQLFRSLVTLTLVSAALGMNIDILRRQGSTTSSVTSASSSESSATSTTATSSSVTSSTAHLIFGRDFQFELRLRFELGCTSSARCHRGAAPPQLQQAQVP</sequence>
<keyword evidence="4" id="KW-1185">Reference proteome</keyword>
<feature type="chain" id="PRO_5047365153" evidence="2">
    <location>
        <begin position="19"/>
        <end position="100"/>
    </location>
</feature>
<feature type="compositionally biased region" description="Low complexity" evidence="1">
    <location>
        <begin position="29"/>
        <end position="57"/>
    </location>
</feature>